<gene>
    <name evidence="7" type="ORF">NIES1031_15985</name>
</gene>
<keyword evidence="5 6" id="KW-0472">Membrane</keyword>
<evidence type="ECO:0000256" key="2">
    <source>
        <dbReference type="ARBA" id="ARBA00022475"/>
    </source>
</evidence>
<feature type="transmembrane region" description="Helical" evidence="6">
    <location>
        <begin position="65"/>
        <end position="87"/>
    </location>
</feature>
<keyword evidence="3 6" id="KW-0812">Transmembrane</keyword>
<evidence type="ECO:0000256" key="1">
    <source>
        <dbReference type="ARBA" id="ARBA00004651"/>
    </source>
</evidence>
<sequence>MSWLRRLSRRVAASFSDNNFLKKISSIETLISKLLSVLMVIVILVAVYDLFVILLQDIVNAPVGFFTRTLFEVFGLFLNILIALELLENITAYLRKHVIQVELVIVTSLIAVARKFIILDLQKTRGLDLIGLGIAILGLSISYWIIRNAQPRQPH</sequence>
<keyword evidence="4 6" id="KW-1133">Transmembrane helix</keyword>
<evidence type="ECO:0000256" key="6">
    <source>
        <dbReference type="SAM" id="Phobius"/>
    </source>
</evidence>
<comment type="subcellular location">
    <subcellularLocation>
        <location evidence="1">Cell membrane</location>
        <topology evidence="1">Multi-pass membrane protein</topology>
    </subcellularLocation>
</comment>
<evidence type="ECO:0000313" key="8">
    <source>
        <dbReference type="Proteomes" id="UP000185984"/>
    </source>
</evidence>
<dbReference type="STRING" id="247279.NIES1031_15985"/>
<reference evidence="7 8" key="1">
    <citation type="submission" date="2016-11" db="EMBL/GenBank/DDBJ databases">
        <title>Draft Genome Sequences of Nine Cyanobacterial Strains from Diverse Habitats.</title>
        <authorList>
            <person name="Zhu T."/>
            <person name="Hou S."/>
            <person name="Lu X."/>
            <person name="Hess W.R."/>
        </authorList>
    </citation>
    <scope>NUCLEOTIDE SEQUENCE [LARGE SCALE GENOMIC DNA]</scope>
    <source>
        <strain evidence="7 8">5.2 s.c.1</strain>
    </source>
</reference>
<dbReference type="Pfam" id="PF06146">
    <property type="entry name" value="PsiE"/>
    <property type="match status" value="1"/>
</dbReference>
<comment type="caution">
    <text evidence="7">The sequence shown here is derived from an EMBL/GenBank/DDBJ whole genome shotgun (WGS) entry which is preliminary data.</text>
</comment>
<dbReference type="AlphaFoldDB" id="A0A1U7HL39"/>
<keyword evidence="8" id="KW-1185">Reference proteome</keyword>
<evidence type="ECO:0000313" key="7">
    <source>
        <dbReference type="EMBL" id="OKH24287.1"/>
    </source>
</evidence>
<keyword evidence="2" id="KW-1003">Cell membrane</keyword>
<feature type="transmembrane region" description="Helical" evidence="6">
    <location>
        <begin position="129"/>
        <end position="146"/>
    </location>
</feature>
<dbReference type="Proteomes" id="UP000185984">
    <property type="component" value="Unassembled WGS sequence"/>
</dbReference>
<dbReference type="RefSeq" id="WP_073550514.1">
    <property type="nucleotide sequence ID" value="NZ_CAWMVK010000005.1"/>
</dbReference>
<organism evidence="7 8">
    <name type="scientific">Chroogloeocystis siderophila 5.2 s.c.1</name>
    <dbReference type="NCBI Taxonomy" id="247279"/>
    <lineage>
        <taxon>Bacteria</taxon>
        <taxon>Bacillati</taxon>
        <taxon>Cyanobacteriota</taxon>
        <taxon>Cyanophyceae</taxon>
        <taxon>Oscillatoriophycideae</taxon>
        <taxon>Chroococcales</taxon>
        <taxon>Chroococcaceae</taxon>
        <taxon>Chroogloeocystis</taxon>
    </lineage>
</organism>
<evidence type="ECO:0000256" key="4">
    <source>
        <dbReference type="ARBA" id="ARBA00022989"/>
    </source>
</evidence>
<accession>A0A1U7HL39</accession>
<evidence type="ECO:0000256" key="5">
    <source>
        <dbReference type="ARBA" id="ARBA00023136"/>
    </source>
</evidence>
<evidence type="ECO:0008006" key="9">
    <source>
        <dbReference type="Google" id="ProtNLM"/>
    </source>
</evidence>
<name>A0A1U7HL39_9CHRO</name>
<dbReference type="OrthoDB" id="488857at2"/>
<proteinExistence type="predicted"/>
<feature type="transmembrane region" description="Helical" evidence="6">
    <location>
        <begin position="30"/>
        <end position="53"/>
    </location>
</feature>
<evidence type="ECO:0000256" key="3">
    <source>
        <dbReference type="ARBA" id="ARBA00022692"/>
    </source>
</evidence>
<dbReference type="InterPro" id="IPR020948">
    <property type="entry name" value="P_starv_induced_PsiE-like"/>
</dbReference>
<dbReference type="GO" id="GO:0005886">
    <property type="term" value="C:plasma membrane"/>
    <property type="evidence" value="ECO:0007669"/>
    <property type="project" value="UniProtKB-SubCell"/>
</dbReference>
<feature type="transmembrane region" description="Helical" evidence="6">
    <location>
        <begin position="99"/>
        <end position="117"/>
    </location>
</feature>
<protein>
    <recommendedName>
        <fullName evidence="9">Phosphate-starvation-inducible E-like protein</fullName>
    </recommendedName>
</protein>
<dbReference type="EMBL" id="MRCC01000013">
    <property type="protein sequence ID" value="OKH24287.1"/>
    <property type="molecule type" value="Genomic_DNA"/>
</dbReference>